<evidence type="ECO:0000256" key="8">
    <source>
        <dbReference type="PIRNR" id="PIRNR028865"/>
    </source>
</evidence>
<dbReference type="RefSeq" id="XP_011396209.1">
    <property type="nucleotide sequence ID" value="XM_011397907.1"/>
</dbReference>
<reference evidence="11" key="3">
    <citation type="submission" date="2018-10" db="EMBL/GenBank/DDBJ databases">
        <authorList>
            <person name="Hovde B."/>
            <person name="Zhang X."/>
        </authorList>
    </citation>
    <scope>NUCLEOTIDE SEQUENCE [LARGE SCALE GENOMIC DNA]</scope>
    <source>
        <strain evidence="11">UTEX 25</strain>
    </source>
</reference>
<keyword evidence="2 8" id="KW-0813">Transport</keyword>
<organism evidence="10 12">
    <name type="scientific">Auxenochlorella protothecoides</name>
    <name type="common">Green microalga</name>
    <name type="synonym">Chlorella protothecoides</name>
    <dbReference type="NCBI Taxonomy" id="3075"/>
    <lineage>
        <taxon>Eukaryota</taxon>
        <taxon>Viridiplantae</taxon>
        <taxon>Chlorophyta</taxon>
        <taxon>core chlorophytes</taxon>
        <taxon>Trebouxiophyceae</taxon>
        <taxon>Chlorellales</taxon>
        <taxon>Chlorellaceae</taxon>
        <taxon>Auxenochlorella</taxon>
    </lineage>
</organism>
<evidence type="ECO:0000256" key="9">
    <source>
        <dbReference type="SAM" id="Phobius"/>
    </source>
</evidence>
<dbReference type="eggNOG" id="KOG3251">
    <property type="taxonomic scope" value="Eukaryota"/>
</dbReference>
<dbReference type="Pfam" id="PF12352">
    <property type="entry name" value="V-SNARE_C"/>
    <property type="match status" value="1"/>
</dbReference>
<evidence type="ECO:0000256" key="4">
    <source>
        <dbReference type="ARBA" id="ARBA00022927"/>
    </source>
</evidence>
<comment type="function">
    <text evidence="8">Involved in transport of proteins from the cis/medial-Golgi to the trans-Golgi network.</text>
</comment>
<comment type="similarity">
    <text evidence="8">Belongs to the GOSR2 family.</text>
</comment>
<protein>
    <recommendedName>
        <fullName evidence="8">Membrin</fullName>
    </recommendedName>
</protein>
<evidence type="ECO:0000256" key="5">
    <source>
        <dbReference type="ARBA" id="ARBA00022989"/>
    </source>
</evidence>
<dbReference type="Proteomes" id="UP000279271">
    <property type="component" value="Unassembled WGS sequence"/>
</dbReference>
<keyword evidence="7 8" id="KW-0472">Membrane</keyword>
<evidence type="ECO:0000256" key="7">
    <source>
        <dbReference type="ARBA" id="ARBA00023136"/>
    </source>
</evidence>
<comment type="subcellular location">
    <subcellularLocation>
        <location evidence="1">Golgi apparatus membrane</location>
        <topology evidence="1">Single-pass type IV membrane protein</topology>
    </subcellularLocation>
</comment>
<dbReference type="GO" id="GO:0005789">
    <property type="term" value="C:endoplasmic reticulum membrane"/>
    <property type="evidence" value="ECO:0007669"/>
    <property type="project" value="TreeGrafter"/>
</dbReference>
<dbReference type="KEGG" id="apro:F751_1035"/>
<proteinExistence type="inferred from homology"/>
<reference evidence="11" key="4">
    <citation type="submission" date="2018-11" db="EMBL/GenBank/DDBJ databases">
        <title>Characterization of plant carbon substrate utilization by Auxenochlorella protothecoides.</title>
        <authorList>
            <person name="Vogler B.W."/>
            <person name="Starkenburg S.R."/>
            <person name="Sudasinghe N."/>
            <person name="Schambach J.Y."/>
            <person name="Rollin J.A."/>
            <person name="Pattathil S."/>
            <person name="Barry A.N."/>
        </authorList>
    </citation>
    <scope>NUCLEOTIDE SEQUENCE [LARGE SCALE GENOMIC DNA]</scope>
    <source>
        <strain evidence="11">UTEX 25</strain>
    </source>
</reference>
<dbReference type="InterPro" id="IPR027027">
    <property type="entry name" value="GOSR2/Membrin/Bos1"/>
</dbReference>
<evidence type="ECO:0000313" key="13">
    <source>
        <dbReference type="Proteomes" id="UP000279271"/>
    </source>
</evidence>
<dbReference type="GO" id="GO:0005484">
    <property type="term" value="F:SNAP receptor activity"/>
    <property type="evidence" value="ECO:0007669"/>
    <property type="project" value="InterPro"/>
</dbReference>
<evidence type="ECO:0000256" key="6">
    <source>
        <dbReference type="ARBA" id="ARBA00023034"/>
    </source>
</evidence>
<reference evidence="10 12" key="1">
    <citation type="journal article" date="2014" name="BMC Genomics">
        <title>Oil accumulation mechanisms of the oleaginous microalga Chlorella protothecoides revealed through its genome, transcriptomes, and proteomes.</title>
        <authorList>
            <person name="Gao C."/>
            <person name="Wang Y."/>
            <person name="Shen Y."/>
            <person name="Yan D."/>
            <person name="He X."/>
            <person name="Dai J."/>
            <person name="Wu Q."/>
        </authorList>
    </citation>
    <scope>NUCLEOTIDE SEQUENCE [LARGE SCALE GENOMIC DNA]</scope>
    <source>
        <strain evidence="10 12">0710</strain>
    </source>
</reference>
<dbReference type="GO" id="GO:0015031">
    <property type="term" value="P:protein transport"/>
    <property type="evidence" value="ECO:0007669"/>
    <property type="project" value="UniProtKB-KW"/>
</dbReference>
<dbReference type="OrthoDB" id="158360at2759"/>
<keyword evidence="4 8" id="KW-0653">Protein transport</keyword>
<reference evidence="13" key="2">
    <citation type="journal article" date="2018" name="Algal Res.">
        <title>Characterization of plant carbon substrate utilization by Auxenochlorella protothecoides.</title>
        <authorList>
            <person name="Vogler B.W."/>
            <person name="Starkenburg S.R."/>
            <person name="Sudasinghe N."/>
            <person name="Schambach J.Y."/>
            <person name="Rollin J.A."/>
            <person name="Pattathil S."/>
            <person name="Barry A.N."/>
        </authorList>
    </citation>
    <scope>NUCLEOTIDE SEQUENCE [LARGE SCALE GENOMIC DNA]</scope>
    <source>
        <strain evidence="13">UTEX 25</strain>
    </source>
</reference>
<dbReference type="PANTHER" id="PTHR21230">
    <property type="entry name" value="VESICLE TRANSPORT V-SNARE PROTEIN VTI1-RELATED"/>
    <property type="match status" value="1"/>
</dbReference>
<sequence length="222" mass="24862">MADLQNTHTQALKLILSLRTGIERLELSLHVRNGRAIPLDGQVKDLERQLDQLQRLAQDLESQWRMQGLRDPPARREVWKRKVEAVVDEAASLGLALRRCCEASQARQAEATQRAELFQGASSSGQVLADMDTAARRHLASSKRVLEEAYATGVGVLGSMSSQRETLKSAQRRLLDVINSVGLSDSLLRMADRRHRMDKLLAYGGMAATLLVVVLLYWYLKM</sequence>
<dbReference type="GO" id="GO:0012507">
    <property type="term" value="C:ER to Golgi transport vesicle membrane"/>
    <property type="evidence" value="ECO:0007669"/>
    <property type="project" value="TreeGrafter"/>
</dbReference>
<evidence type="ECO:0000256" key="2">
    <source>
        <dbReference type="ARBA" id="ARBA00022448"/>
    </source>
</evidence>
<gene>
    <name evidence="11" type="ORF">APUTEX25_005524</name>
    <name evidence="10" type="ORF">F751_1035</name>
</gene>
<dbReference type="SUPFAM" id="SSF58038">
    <property type="entry name" value="SNARE fusion complex"/>
    <property type="match status" value="1"/>
</dbReference>
<keyword evidence="5 9" id="KW-1133">Transmembrane helix</keyword>
<dbReference type="AlphaFoldDB" id="A0A087SC85"/>
<dbReference type="STRING" id="3075.A0A087SC85"/>
<dbReference type="GO" id="GO:0031902">
    <property type="term" value="C:late endosome membrane"/>
    <property type="evidence" value="ECO:0007669"/>
    <property type="project" value="TreeGrafter"/>
</dbReference>
<dbReference type="GO" id="GO:0000139">
    <property type="term" value="C:Golgi membrane"/>
    <property type="evidence" value="ECO:0007669"/>
    <property type="project" value="UniProtKB-SubCell"/>
</dbReference>
<dbReference type="GO" id="GO:0006906">
    <property type="term" value="P:vesicle fusion"/>
    <property type="evidence" value="ECO:0007669"/>
    <property type="project" value="TreeGrafter"/>
</dbReference>
<dbReference type="PIRSF" id="PIRSF028865">
    <property type="entry name" value="Membrin-2"/>
    <property type="match status" value="1"/>
</dbReference>
<feature type="transmembrane region" description="Helical" evidence="9">
    <location>
        <begin position="200"/>
        <end position="220"/>
    </location>
</feature>
<evidence type="ECO:0000313" key="10">
    <source>
        <dbReference type="EMBL" id="KFM23339.1"/>
    </source>
</evidence>
<dbReference type="PANTHER" id="PTHR21230:SF1">
    <property type="entry name" value="GOLGI SNAP RECEPTOR COMPLEX MEMBER 2"/>
    <property type="match status" value="1"/>
</dbReference>
<dbReference type="GO" id="GO:0000149">
    <property type="term" value="F:SNARE binding"/>
    <property type="evidence" value="ECO:0007669"/>
    <property type="project" value="TreeGrafter"/>
</dbReference>
<keyword evidence="3 9" id="KW-0812">Transmembrane</keyword>
<dbReference type="EMBL" id="KL662090">
    <property type="protein sequence ID" value="KFM23339.1"/>
    <property type="molecule type" value="Genomic_DNA"/>
</dbReference>
<keyword evidence="6" id="KW-0333">Golgi apparatus</keyword>
<accession>A0A087SC85</accession>
<dbReference type="GeneID" id="23612426"/>
<dbReference type="Gene3D" id="1.20.5.110">
    <property type="match status" value="1"/>
</dbReference>
<name>A0A087SC85_AUXPR</name>
<evidence type="ECO:0000313" key="11">
    <source>
        <dbReference type="EMBL" id="RMZ55246.1"/>
    </source>
</evidence>
<dbReference type="Proteomes" id="UP000028924">
    <property type="component" value="Unassembled WGS sequence"/>
</dbReference>
<evidence type="ECO:0000256" key="3">
    <source>
        <dbReference type="ARBA" id="ARBA00022692"/>
    </source>
</evidence>
<evidence type="ECO:0000256" key="1">
    <source>
        <dbReference type="ARBA" id="ARBA00004409"/>
    </source>
</evidence>
<keyword evidence="12" id="KW-1185">Reference proteome</keyword>
<evidence type="ECO:0000313" key="12">
    <source>
        <dbReference type="Proteomes" id="UP000028924"/>
    </source>
</evidence>
<dbReference type="GO" id="GO:0031201">
    <property type="term" value="C:SNARE complex"/>
    <property type="evidence" value="ECO:0007669"/>
    <property type="project" value="TreeGrafter"/>
</dbReference>
<dbReference type="EMBL" id="QOKY01000169">
    <property type="protein sequence ID" value="RMZ55246.1"/>
    <property type="molecule type" value="Genomic_DNA"/>
</dbReference>